<organism evidence="1">
    <name type="scientific">bioreactor metagenome</name>
    <dbReference type="NCBI Taxonomy" id="1076179"/>
    <lineage>
        <taxon>unclassified sequences</taxon>
        <taxon>metagenomes</taxon>
        <taxon>ecological metagenomes</taxon>
    </lineage>
</organism>
<proteinExistence type="predicted"/>
<dbReference type="AlphaFoldDB" id="A0A645JMI7"/>
<protein>
    <submittedName>
        <fullName evidence="1">Uncharacterized protein</fullName>
    </submittedName>
</protein>
<comment type="caution">
    <text evidence="1">The sequence shown here is derived from an EMBL/GenBank/DDBJ whole genome shotgun (WGS) entry which is preliminary data.</text>
</comment>
<evidence type="ECO:0000313" key="1">
    <source>
        <dbReference type="EMBL" id="MPN64512.1"/>
    </source>
</evidence>
<dbReference type="EMBL" id="VSSQ01145501">
    <property type="protein sequence ID" value="MPN64512.1"/>
    <property type="molecule type" value="Genomic_DNA"/>
</dbReference>
<accession>A0A645JMI7</accession>
<sequence>MKLLHEKGHVKAMNLAVNMTPLINAFLGEHKEELLKGCVANSISMILKVDPEIKEAFDKAACELMLDKVFKDLDLKQDENFKPTAQDLFAKSVAEALISQMVKKGTDYGKDTSSK</sequence>
<gene>
    <name evidence="1" type="ORF">SDC9_212287</name>
</gene>
<reference evidence="1" key="1">
    <citation type="submission" date="2019-08" db="EMBL/GenBank/DDBJ databases">
        <authorList>
            <person name="Kucharzyk K."/>
            <person name="Murdoch R.W."/>
            <person name="Higgins S."/>
            <person name="Loffler F."/>
        </authorList>
    </citation>
    <scope>NUCLEOTIDE SEQUENCE</scope>
</reference>
<name>A0A645JMI7_9ZZZZ</name>